<dbReference type="Proteomes" id="UP000009183">
    <property type="component" value="Chromosome 14"/>
</dbReference>
<proteinExistence type="predicted"/>
<gene>
    <name evidence="2" type="ordered locus">VIT_14s0060g02180</name>
</gene>
<sequence length="171" mass="19041">MGYPSLSLRFAFVLSLSFAASHSSSSPFHLTRTAPPPSPSSFRNLKASASDVVALLGTRQQASQINAEEARQLRSCFKFLVPFTPNSIGLASGGWSIRRRFRLKKGNGRCRREEDELVWWPPAPVLELARLAFDSGGDPAAIHRTLDPTMIRIVEFREIQQKKMEGNIAKE</sequence>
<dbReference type="ExpressionAtlas" id="F6I4M4">
    <property type="expression patterns" value="baseline and differential"/>
</dbReference>
<dbReference type="AlphaFoldDB" id="F6I4M4"/>
<reference evidence="3" key="1">
    <citation type="journal article" date="2007" name="Nature">
        <title>The grapevine genome sequence suggests ancestral hexaploidization in major angiosperm phyla.</title>
        <authorList>
            <consortium name="The French-Italian Public Consortium for Grapevine Genome Characterization."/>
            <person name="Jaillon O."/>
            <person name="Aury J.-M."/>
            <person name="Noel B."/>
            <person name="Policriti A."/>
            <person name="Clepet C."/>
            <person name="Casagrande A."/>
            <person name="Choisne N."/>
            <person name="Aubourg S."/>
            <person name="Vitulo N."/>
            <person name="Jubin C."/>
            <person name="Vezzi A."/>
            <person name="Legeai F."/>
            <person name="Hugueney P."/>
            <person name="Dasilva C."/>
            <person name="Horner D."/>
            <person name="Mica E."/>
            <person name="Jublot D."/>
            <person name="Poulain J."/>
            <person name="Bruyere C."/>
            <person name="Billault A."/>
            <person name="Segurens B."/>
            <person name="Gouyvenoux M."/>
            <person name="Ugarte E."/>
            <person name="Cattonaro F."/>
            <person name="Anthouard V."/>
            <person name="Vico V."/>
            <person name="Del Fabbro C."/>
            <person name="Alaux M."/>
            <person name="Di Gaspero G."/>
            <person name="Dumas V."/>
            <person name="Felice N."/>
            <person name="Paillard S."/>
            <person name="Juman I."/>
            <person name="Moroldo M."/>
            <person name="Scalabrin S."/>
            <person name="Canaguier A."/>
            <person name="Le Clainche I."/>
            <person name="Malacrida G."/>
            <person name="Durand E."/>
            <person name="Pesole G."/>
            <person name="Laucou V."/>
            <person name="Chatelet P."/>
            <person name="Merdinoglu D."/>
            <person name="Delledonne M."/>
            <person name="Pezzotti M."/>
            <person name="Lecharny A."/>
            <person name="Scarpelli C."/>
            <person name="Artiguenave F."/>
            <person name="Pe M.E."/>
            <person name="Valle G."/>
            <person name="Morgante M."/>
            <person name="Caboche M."/>
            <person name="Adam-Blondon A.-F."/>
            <person name="Weissenbach J."/>
            <person name="Quetier F."/>
            <person name="Wincker P."/>
        </authorList>
    </citation>
    <scope>NUCLEOTIDE SEQUENCE [LARGE SCALE GENOMIC DNA]</scope>
    <source>
        <strain evidence="3">cv. Pinot noir / PN40024</strain>
    </source>
</reference>
<dbReference type="InParanoid" id="F6I4M4"/>
<protein>
    <submittedName>
        <fullName evidence="2">Uncharacterized protein</fullName>
    </submittedName>
</protein>
<evidence type="ECO:0000256" key="1">
    <source>
        <dbReference type="SAM" id="SignalP"/>
    </source>
</evidence>
<dbReference type="PaxDb" id="29760-VIT_14s0060g02180.t01"/>
<dbReference type="PANTHER" id="PTHR35759">
    <property type="entry name" value="BNAA09G03860D PROTEIN"/>
    <property type="match status" value="1"/>
</dbReference>
<keyword evidence="1" id="KW-0732">Signal</keyword>
<organism evidence="2 3">
    <name type="scientific">Vitis vinifera</name>
    <name type="common">Grape</name>
    <dbReference type="NCBI Taxonomy" id="29760"/>
    <lineage>
        <taxon>Eukaryota</taxon>
        <taxon>Viridiplantae</taxon>
        <taxon>Streptophyta</taxon>
        <taxon>Embryophyta</taxon>
        <taxon>Tracheophyta</taxon>
        <taxon>Spermatophyta</taxon>
        <taxon>Magnoliopsida</taxon>
        <taxon>eudicotyledons</taxon>
        <taxon>Gunneridae</taxon>
        <taxon>Pentapetalae</taxon>
        <taxon>rosids</taxon>
        <taxon>Vitales</taxon>
        <taxon>Vitaceae</taxon>
        <taxon>Viteae</taxon>
        <taxon>Vitis</taxon>
    </lineage>
</organism>
<accession>F6I4M4</accession>
<feature type="chain" id="PRO_5003341864" evidence="1">
    <location>
        <begin position="24"/>
        <end position="171"/>
    </location>
</feature>
<name>F6I4M4_VITVI</name>
<dbReference type="PANTHER" id="PTHR35759:SF1">
    <property type="entry name" value="OS07G0673000 PROTEIN"/>
    <property type="match status" value="1"/>
</dbReference>
<dbReference type="EMBL" id="FN596746">
    <property type="protein sequence ID" value="CCB61861.1"/>
    <property type="molecule type" value="Genomic_DNA"/>
</dbReference>
<evidence type="ECO:0000313" key="3">
    <source>
        <dbReference type="Proteomes" id="UP000009183"/>
    </source>
</evidence>
<dbReference type="HOGENOM" id="CLU_107776_0_0_1"/>
<keyword evidence="3" id="KW-1185">Reference proteome</keyword>
<feature type="signal peptide" evidence="1">
    <location>
        <begin position="1"/>
        <end position="23"/>
    </location>
</feature>
<evidence type="ECO:0000313" key="2">
    <source>
        <dbReference type="EMBL" id="CCB61861.1"/>
    </source>
</evidence>
<dbReference type="eggNOG" id="ENOG502QQRP">
    <property type="taxonomic scope" value="Eukaryota"/>
</dbReference>